<keyword evidence="3 4" id="KW-0472">Membrane</keyword>
<feature type="transmembrane region" description="Helical" evidence="4">
    <location>
        <begin position="392"/>
        <end position="416"/>
    </location>
</feature>
<gene>
    <name evidence="6" type="ORF">FDV58_14620</name>
</gene>
<dbReference type="PROSITE" id="PS50850">
    <property type="entry name" value="MFS"/>
    <property type="match status" value="1"/>
</dbReference>
<dbReference type="RefSeq" id="WP_137478863.1">
    <property type="nucleotide sequence ID" value="NZ_SZZP01000008.1"/>
</dbReference>
<sequence length="423" mass="44129">MHIAQKYRSVVASFRGPARSWNHAHCKAKTSPARLWPLLAVNFFMADMQSGIGPFVGVFLQLHGWTSGLIGTALTLGNIAGMLITTPIGGCIDTTNHKRVWVIVPGIAVVVASAVILMSQNFWAVALSQVATSIAGAAIVPAVTGITLGIVRQRGFNRQNGRNQAFNHAGNMVGAAASGYLGWQFGYVAVFVLAALFGVITIVSVLLIPPASIDHRAARGKEEDPDSQPSGFSVLVKHKPLLVLAVALAAFHLGNAAIVPLYGLAAVAGNHADGPSFVATTIVVAQAVMILASIAGMHAAERRNYWSVLLLSFLALPIRGALACSLSGWWRVLPVQILDGIGAGLQSVAVPGMVARSLNGTGRVNLGQGAVITVQGIGASLSPALGGWIAQWVGYGPAFLVLGGLGLLSVAFWIAFRSTVQKY</sequence>
<evidence type="ECO:0000259" key="5">
    <source>
        <dbReference type="PROSITE" id="PS50850"/>
    </source>
</evidence>
<dbReference type="AlphaFoldDB" id="A0A4U6S3I9"/>
<evidence type="ECO:0000256" key="1">
    <source>
        <dbReference type="ARBA" id="ARBA00022692"/>
    </source>
</evidence>
<dbReference type="SUPFAM" id="SSF103473">
    <property type="entry name" value="MFS general substrate transporter"/>
    <property type="match status" value="1"/>
</dbReference>
<feature type="transmembrane region" description="Helical" evidence="4">
    <location>
        <begin position="308"/>
        <end position="330"/>
    </location>
</feature>
<dbReference type="Gene3D" id="1.20.1250.20">
    <property type="entry name" value="MFS general substrate transporter like domains"/>
    <property type="match status" value="2"/>
</dbReference>
<dbReference type="PANTHER" id="PTHR23539:SF1">
    <property type="entry name" value="MAJOR FACILITATOR SUPERFAMILY (MFS) PROFILE DOMAIN-CONTAINING PROTEIN"/>
    <property type="match status" value="1"/>
</dbReference>
<dbReference type="InterPro" id="IPR020846">
    <property type="entry name" value="MFS_dom"/>
</dbReference>
<dbReference type="EMBL" id="SZZP01000008">
    <property type="protein sequence ID" value="TKV80662.1"/>
    <property type="molecule type" value="Genomic_DNA"/>
</dbReference>
<dbReference type="GO" id="GO:0022857">
    <property type="term" value="F:transmembrane transporter activity"/>
    <property type="evidence" value="ECO:0007669"/>
    <property type="project" value="InterPro"/>
</dbReference>
<reference evidence="6 7" key="1">
    <citation type="submission" date="2019-05" db="EMBL/GenBank/DDBJ databases">
        <title>Draft Genome of Bradyrhizobium elkanii strain SEMIA 938, Used in Commercial Inoculants for Lupinus spp. in Brazil.</title>
        <authorList>
            <person name="Hungria M."/>
            <person name="Delamuta J.R.M."/>
            <person name="Ribeiro R.A."/>
            <person name="Nogueira M.A."/>
        </authorList>
    </citation>
    <scope>NUCLEOTIDE SEQUENCE [LARGE SCALE GENOMIC DNA]</scope>
    <source>
        <strain evidence="6 7">Semia 938</strain>
    </source>
</reference>
<feature type="transmembrane region" description="Helical" evidence="4">
    <location>
        <begin position="163"/>
        <end position="181"/>
    </location>
</feature>
<feature type="transmembrane region" description="Helical" evidence="4">
    <location>
        <begin position="100"/>
        <end position="118"/>
    </location>
</feature>
<evidence type="ECO:0000313" key="6">
    <source>
        <dbReference type="EMBL" id="TKV80662.1"/>
    </source>
</evidence>
<accession>A0A4U6S3I9</accession>
<organism evidence="6 7">
    <name type="scientific">Bradyrhizobium elkanii</name>
    <dbReference type="NCBI Taxonomy" id="29448"/>
    <lineage>
        <taxon>Bacteria</taxon>
        <taxon>Pseudomonadati</taxon>
        <taxon>Pseudomonadota</taxon>
        <taxon>Alphaproteobacteria</taxon>
        <taxon>Hyphomicrobiales</taxon>
        <taxon>Nitrobacteraceae</taxon>
        <taxon>Bradyrhizobium</taxon>
    </lineage>
</organism>
<feature type="transmembrane region" description="Helical" evidence="4">
    <location>
        <begin position="68"/>
        <end position="88"/>
    </location>
</feature>
<evidence type="ECO:0000256" key="3">
    <source>
        <dbReference type="ARBA" id="ARBA00023136"/>
    </source>
</evidence>
<dbReference type="Pfam" id="PF07690">
    <property type="entry name" value="MFS_1"/>
    <property type="match status" value="1"/>
</dbReference>
<feature type="transmembrane region" description="Helical" evidence="4">
    <location>
        <begin position="187"/>
        <end position="209"/>
    </location>
</feature>
<feature type="transmembrane region" description="Helical" evidence="4">
    <location>
        <begin position="277"/>
        <end position="296"/>
    </location>
</feature>
<keyword evidence="2 4" id="KW-1133">Transmembrane helix</keyword>
<keyword evidence="1 4" id="KW-0812">Transmembrane</keyword>
<evidence type="ECO:0000256" key="4">
    <source>
        <dbReference type="SAM" id="Phobius"/>
    </source>
</evidence>
<evidence type="ECO:0000313" key="7">
    <source>
        <dbReference type="Proteomes" id="UP000305095"/>
    </source>
</evidence>
<dbReference type="InterPro" id="IPR011701">
    <property type="entry name" value="MFS"/>
</dbReference>
<feature type="transmembrane region" description="Helical" evidence="4">
    <location>
        <begin position="130"/>
        <end position="151"/>
    </location>
</feature>
<dbReference type="InterPro" id="IPR036259">
    <property type="entry name" value="MFS_trans_sf"/>
</dbReference>
<protein>
    <submittedName>
        <fullName evidence="6">MFS transporter</fullName>
    </submittedName>
</protein>
<feature type="transmembrane region" description="Helical" evidence="4">
    <location>
        <begin position="35"/>
        <end position="62"/>
    </location>
</feature>
<dbReference type="PANTHER" id="PTHR23539">
    <property type="entry name" value="MFS TRANSPORTER"/>
    <property type="match status" value="1"/>
</dbReference>
<feature type="domain" description="Major facilitator superfamily (MFS) profile" evidence="5">
    <location>
        <begin position="1"/>
        <end position="421"/>
    </location>
</feature>
<dbReference type="Proteomes" id="UP000305095">
    <property type="component" value="Unassembled WGS sequence"/>
</dbReference>
<proteinExistence type="predicted"/>
<comment type="caution">
    <text evidence="6">The sequence shown here is derived from an EMBL/GenBank/DDBJ whole genome shotgun (WGS) entry which is preliminary data.</text>
</comment>
<feature type="transmembrane region" description="Helical" evidence="4">
    <location>
        <begin position="241"/>
        <end position="265"/>
    </location>
</feature>
<evidence type="ECO:0000256" key="2">
    <source>
        <dbReference type="ARBA" id="ARBA00022989"/>
    </source>
</evidence>
<name>A0A4U6S3I9_BRAEL</name>